<gene>
    <name evidence="1" type="ORF">EI97DRAFT_456399</name>
</gene>
<protein>
    <submittedName>
        <fullName evidence="1">Uncharacterized protein</fullName>
    </submittedName>
</protein>
<dbReference type="Proteomes" id="UP000800097">
    <property type="component" value="Unassembled WGS sequence"/>
</dbReference>
<name>A0A6A6JRU5_WESOR</name>
<reference evidence="1" key="1">
    <citation type="journal article" date="2020" name="Stud. Mycol.">
        <title>101 Dothideomycetes genomes: a test case for predicting lifestyles and emergence of pathogens.</title>
        <authorList>
            <person name="Haridas S."/>
            <person name="Albert R."/>
            <person name="Binder M."/>
            <person name="Bloem J."/>
            <person name="Labutti K."/>
            <person name="Salamov A."/>
            <person name="Andreopoulos B."/>
            <person name="Baker S."/>
            <person name="Barry K."/>
            <person name="Bills G."/>
            <person name="Bluhm B."/>
            <person name="Cannon C."/>
            <person name="Castanera R."/>
            <person name="Culley D."/>
            <person name="Daum C."/>
            <person name="Ezra D."/>
            <person name="Gonzalez J."/>
            <person name="Henrissat B."/>
            <person name="Kuo A."/>
            <person name="Liang C."/>
            <person name="Lipzen A."/>
            <person name="Lutzoni F."/>
            <person name="Magnuson J."/>
            <person name="Mondo S."/>
            <person name="Nolan M."/>
            <person name="Ohm R."/>
            <person name="Pangilinan J."/>
            <person name="Park H.-J."/>
            <person name="Ramirez L."/>
            <person name="Alfaro M."/>
            <person name="Sun H."/>
            <person name="Tritt A."/>
            <person name="Yoshinaga Y."/>
            <person name="Zwiers L.-H."/>
            <person name="Turgeon B."/>
            <person name="Goodwin S."/>
            <person name="Spatafora J."/>
            <person name="Crous P."/>
            <person name="Grigoriev I."/>
        </authorList>
    </citation>
    <scope>NUCLEOTIDE SEQUENCE</scope>
    <source>
        <strain evidence="1">CBS 379.55</strain>
    </source>
</reference>
<proteinExistence type="predicted"/>
<dbReference type="RefSeq" id="XP_033656524.1">
    <property type="nucleotide sequence ID" value="XM_033800725.1"/>
</dbReference>
<evidence type="ECO:0000313" key="1">
    <source>
        <dbReference type="EMBL" id="KAF2278985.1"/>
    </source>
</evidence>
<keyword evidence="2" id="KW-1185">Reference proteome</keyword>
<dbReference type="GeneID" id="54553900"/>
<dbReference type="AlphaFoldDB" id="A0A6A6JRU5"/>
<dbReference type="EMBL" id="ML986487">
    <property type="protein sequence ID" value="KAF2278985.1"/>
    <property type="molecule type" value="Genomic_DNA"/>
</dbReference>
<sequence>MEQTTPEQLSLYNGFKLLNLVREVGDYKLQVQICIPDDVYTGDYDGEGPVHVRFGNGGLATDDSGEPLAPQWRHIHIRDLAQATHSITIRPNIPLPIYCSGQEMLRTLDNFMEMVPKPTFSRSTHGGMPQNKGHNCLQQDFMLGS</sequence>
<accession>A0A6A6JRU5</accession>
<organism evidence="1 2">
    <name type="scientific">Westerdykella ornata</name>
    <dbReference type="NCBI Taxonomy" id="318751"/>
    <lineage>
        <taxon>Eukaryota</taxon>
        <taxon>Fungi</taxon>
        <taxon>Dikarya</taxon>
        <taxon>Ascomycota</taxon>
        <taxon>Pezizomycotina</taxon>
        <taxon>Dothideomycetes</taxon>
        <taxon>Pleosporomycetidae</taxon>
        <taxon>Pleosporales</taxon>
        <taxon>Sporormiaceae</taxon>
        <taxon>Westerdykella</taxon>
    </lineage>
</organism>
<evidence type="ECO:0000313" key="2">
    <source>
        <dbReference type="Proteomes" id="UP000800097"/>
    </source>
</evidence>